<dbReference type="GeneID" id="121201732"/>
<dbReference type="RefSeq" id="XP_040923804.1">
    <property type="nucleotide sequence ID" value="XM_041067870.1"/>
</dbReference>
<proteinExistence type="predicted"/>
<dbReference type="CTD" id="336"/>
<dbReference type="Proteomes" id="UP000515150">
    <property type="component" value="Chromosome 16"/>
</dbReference>
<organism evidence="1 2">
    <name type="scientific">Betta splendens</name>
    <name type="common">Siamese fighting fish</name>
    <dbReference type="NCBI Taxonomy" id="158456"/>
    <lineage>
        <taxon>Eukaryota</taxon>
        <taxon>Metazoa</taxon>
        <taxon>Chordata</taxon>
        <taxon>Craniata</taxon>
        <taxon>Vertebrata</taxon>
        <taxon>Euteleostomi</taxon>
        <taxon>Actinopterygii</taxon>
        <taxon>Neopterygii</taxon>
        <taxon>Teleostei</taxon>
        <taxon>Neoteleostei</taxon>
        <taxon>Acanthomorphata</taxon>
        <taxon>Anabantaria</taxon>
        <taxon>Anabantiformes</taxon>
        <taxon>Anabantoidei</taxon>
        <taxon>Osphronemidae</taxon>
        <taxon>Betta</taxon>
    </lineage>
</organism>
<evidence type="ECO:0000313" key="2">
    <source>
        <dbReference type="RefSeq" id="XP_040923804.1"/>
    </source>
</evidence>
<protein>
    <submittedName>
        <fullName evidence="2">Apolipoprotein A-II</fullName>
    </submittedName>
</protein>
<sequence>MHAGLCVVPPYIILARCELPATDNSPPEKTVTSWICTSSTAAEMTAKYVLALVLTLQVSMSLCQGPEPSKELVGIYSGHRDNFYKRLAVFAEHLQEVFSPVVNAFHSDPRGQAAKEHADAIREKPEFKAFIKIVQNLAKEAEPLVETLRSRALGAYEHHLREHIGPFLKDSIDNIKVVLDEVLPAQKSA</sequence>
<accession>A0A8M1H5U9</accession>
<name>A0A8M1H5U9_BETSP</name>
<keyword evidence="1" id="KW-1185">Reference proteome</keyword>
<gene>
    <name evidence="2" type="primary">apoa2</name>
</gene>
<evidence type="ECO:0000313" key="1">
    <source>
        <dbReference type="Proteomes" id="UP000515150"/>
    </source>
</evidence>
<reference evidence="2" key="1">
    <citation type="submission" date="2025-08" db="UniProtKB">
        <authorList>
            <consortium name="RefSeq"/>
        </authorList>
    </citation>
    <scope>IDENTIFICATION</scope>
</reference>
<dbReference type="OrthoDB" id="8940690at2759"/>
<dbReference type="AlphaFoldDB" id="A0A8M1H5U9"/>
<dbReference type="KEGG" id="bspl:121201732"/>